<sequence>MAMRRNGNRARCQHDGCDKFAQTRGLCKAHGGGSRCRDPSCHKLAQSRGLCIAHGGGRRCQHEGCAKLAQSKGFCISHGGGRRCAVPDCKKFSQVRGRCKSHSKLALDRSEDEVELSSQDDLDADMGSPASSVRSVSPAPSPEQIRRRRVKKENAHPAAKLSIDFLVNPIARRPDSSDHQPASARPALFAVDKSSPAVSTQQHELSSSGYFDPSIRWQEQHRRPSYPSPPAEFVLKKPSGCHADDVLRPLAYTYAAGAPRVLELEEKSPGLLDGSLSSRFQPPPVLLSQRTGPPLRSPRHHQLPAPPTSRSLLSFLDGTTSFDTSRSFSLDGHRRLSPPAPAPVPSTSSSIPTTGPMLPSLSHLNMR</sequence>
<feature type="compositionally biased region" description="Low complexity" evidence="1">
    <location>
        <begin position="128"/>
        <end position="138"/>
    </location>
</feature>
<dbReference type="PANTHER" id="PTHR31827">
    <property type="entry name" value="EMB|CAB89363.1"/>
    <property type="match status" value="1"/>
</dbReference>
<feature type="region of interest" description="Disordered" evidence="1">
    <location>
        <begin position="273"/>
        <end position="367"/>
    </location>
</feature>
<feature type="region of interest" description="Disordered" evidence="1">
    <location>
        <begin position="193"/>
        <end position="212"/>
    </location>
</feature>
<dbReference type="EMBL" id="JAKCXM010000106">
    <property type="protein sequence ID" value="KAJ0402298.1"/>
    <property type="molecule type" value="Genomic_DNA"/>
</dbReference>
<feature type="compositionally biased region" description="Polar residues" evidence="1">
    <location>
        <begin position="308"/>
        <end position="328"/>
    </location>
</feature>
<feature type="compositionally biased region" description="Polar residues" evidence="1">
    <location>
        <begin position="196"/>
        <end position="209"/>
    </location>
</feature>
<evidence type="ECO:0000313" key="4">
    <source>
        <dbReference type="Proteomes" id="UP001209570"/>
    </source>
</evidence>
<feature type="domain" description="WRKY19-like zinc finger" evidence="2">
    <location>
        <begin position="57"/>
        <end position="80"/>
    </location>
</feature>
<feature type="domain" description="WRKY19-like zinc finger" evidence="2">
    <location>
        <begin position="11"/>
        <end position="32"/>
    </location>
</feature>
<reference evidence="3" key="1">
    <citation type="submission" date="2021-12" db="EMBL/GenBank/DDBJ databases">
        <title>Prjna785345.</title>
        <authorList>
            <person name="Rujirawat T."/>
            <person name="Krajaejun T."/>
        </authorList>
    </citation>
    <scope>NUCLEOTIDE SEQUENCE</scope>
    <source>
        <strain evidence="3">Pi057C3</strain>
    </source>
</reference>
<dbReference type="PANTHER" id="PTHR31827:SF1">
    <property type="entry name" value="EMB|CAB89363.1"/>
    <property type="match status" value="1"/>
</dbReference>
<protein>
    <recommendedName>
        <fullName evidence="2">WRKY19-like zinc finger domain-containing protein</fullName>
    </recommendedName>
</protein>
<feature type="domain" description="WRKY19-like zinc finger" evidence="2">
    <location>
        <begin position="33"/>
        <end position="56"/>
    </location>
</feature>
<dbReference type="InterPro" id="IPR056866">
    <property type="entry name" value="Znf_WRKY19"/>
</dbReference>
<name>A0AAD5M2Q9_PYTIN</name>
<accession>A0AAD5M2Q9</accession>
<organism evidence="3 4">
    <name type="scientific">Pythium insidiosum</name>
    <name type="common">Pythiosis disease agent</name>
    <dbReference type="NCBI Taxonomy" id="114742"/>
    <lineage>
        <taxon>Eukaryota</taxon>
        <taxon>Sar</taxon>
        <taxon>Stramenopiles</taxon>
        <taxon>Oomycota</taxon>
        <taxon>Peronosporomycetes</taxon>
        <taxon>Pythiales</taxon>
        <taxon>Pythiaceae</taxon>
        <taxon>Pythium</taxon>
    </lineage>
</organism>
<dbReference type="Pfam" id="PF24906">
    <property type="entry name" value="Zf_WRKY19"/>
    <property type="match status" value="3"/>
</dbReference>
<feature type="region of interest" description="Disordered" evidence="1">
    <location>
        <begin position="110"/>
        <end position="156"/>
    </location>
</feature>
<keyword evidence="4" id="KW-1185">Reference proteome</keyword>
<dbReference type="AlphaFoldDB" id="A0AAD5M2Q9"/>
<dbReference type="Proteomes" id="UP001209570">
    <property type="component" value="Unassembled WGS sequence"/>
</dbReference>
<gene>
    <name evidence="3" type="ORF">P43SY_002922</name>
</gene>
<comment type="caution">
    <text evidence="3">The sequence shown here is derived from an EMBL/GenBank/DDBJ whole genome shotgun (WGS) entry which is preliminary data.</text>
</comment>
<evidence type="ECO:0000259" key="2">
    <source>
        <dbReference type="Pfam" id="PF24906"/>
    </source>
</evidence>
<evidence type="ECO:0000313" key="3">
    <source>
        <dbReference type="EMBL" id="KAJ0402298.1"/>
    </source>
</evidence>
<feature type="compositionally biased region" description="Acidic residues" evidence="1">
    <location>
        <begin position="110"/>
        <end position="124"/>
    </location>
</feature>
<feature type="compositionally biased region" description="Low complexity" evidence="1">
    <location>
        <begin position="345"/>
        <end position="356"/>
    </location>
</feature>
<proteinExistence type="predicted"/>
<evidence type="ECO:0000256" key="1">
    <source>
        <dbReference type="SAM" id="MobiDB-lite"/>
    </source>
</evidence>